<organism evidence="3 5">
    <name type="scientific">Noviherbaspirillum autotrophicum</name>
    <dbReference type="NCBI Taxonomy" id="709839"/>
    <lineage>
        <taxon>Bacteria</taxon>
        <taxon>Pseudomonadati</taxon>
        <taxon>Pseudomonadota</taxon>
        <taxon>Betaproteobacteria</taxon>
        <taxon>Burkholderiales</taxon>
        <taxon>Oxalobacteraceae</taxon>
        <taxon>Noviherbaspirillum</taxon>
    </lineage>
</organism>
<evidence type="ECO:0000313" key="4">
    <source>
        <dbReference type="EMBL" id="KIF84042.1"/>
    </source>
</evidence>
<dbReference type="EMBL" id="JWJG01000010">
    <property type="protein sequence ID" value="KIF84042.1"/>
    <property type="molecule type" value="Genomic_DNA"/>
</dbReference>
<proteinExistence type="predicted"/>
<reference evidence="3 5" key="1">
    <citation type="submission" date="2014-12" db="EMBL/GenBank/DDBJ databases">
        <title>Denitrispirillum autotrophicum gen. nov., sp. nov., Denitrifying, Facultatively Autotrophic Bacteria Isolated from Rice Paddy Soil.</title>
        <authorList>
            <person name="Ishii S."/>
            <person name="Ashida N."/>
            <person name="Ohno H."/>
            <person name="Otsuka S."/>
            <person name="Yokota A."/>
            <person name="Senoo K."/>
        </authorList>
    </citation>
    <scope>NUCLEOTIDE SEQUENCE [LARGE SCALE GENOMIC DNA]</scope>
    <source>
        <strain evidence="3 5">TSA66</strain>
    </source>
</reference>
<comment type="caution">
    <text evidence="3">The sequence shown here is derived from an EMBL/GenBank/DDBJ whole genome shotgun (WGS) entry which is preliminary data.</text>
</comment>
<name>A0A0C1YJZ7_9BURK</name>
<protein>
    <submittedName>
        <fullName evidence="3">Uncharacterized protein</fullName>
    </submittedName>
</protein>
<feature type="region of interest" description="Disordered" evidence="1">
    <location>
        <begin position="72"/>
        <end position="91"/>
    </location>
</feature>
<evidence type="ECO:0000313" key="5">
    <source>
        <dbReference type="Proteomes" id="UP000031572"/>
    </source>
</evidence>
<evidence type="ECO:0000313" key="2">
    <source>
        <dbReference type="EMBL" id="KIF80780.1"/>
    </source>
</evidence>
<dbReference type="AlphaFoldDB" id="A0A0C1YJZ7"/>
<dbReference type="Proteomes" id="UP000031572">
    <property type="component" value="Unassembled WGS sequence"/>
</dbReference>
<evidence type="ECO:0000256" key="1">
    <source>
        <dbReference type="SAM" id="MobiDB-lite"/>
    </source>
</evidence>
<dbReference type="EMBL" id="JWJG01000028">
    <property type="protein sequence ID" value="KIF80817.1"/>
    <property type="molecule type" value="Genomic_DNA"/>
</dbReference>
<sequence>MAKANKVPARVIVDTTVDGVAYKPNQAVTFSAGKAKALEKAGQIDTDSDAVKYVISQGAELIEHLDPEELEAAAKAASTAEGGAGATNQAE</sequence>
<dbReference type="RefSeq" id="WP_040038630.1">
    <property type="nucleotide sequence ID" value="NZ_JWJG01000010.1"/>
</dbReference>
<accession>A0A0C1YJZ7</accession>
<dbReference type="STRING" id="709839.TSA66_00960"/>
<gene>
    <name evidence="4" type="ORF">TSA66_00960</name>
    <name evidence="2" type="ORF">TSA66_08025</name>
    <name evidence="3" type="ORF">TSA66_08270</name>
</gene>
<keyword evidence="5" id="KW-1185">Reference proteome</keyword>
<evidence type="ECO:0000313" key="3">
    <source>
        <dbReference type="EMBL" id="KIF80817.1"/>
    </source>
</evidence>
<dbReference type="EMBL" id="JWJG01000028">
    <property type="protein sequence ID" value="KIF80780.1"/>
    <property type="molecule type" value="Genomic_DNA"/>
</dbReference>